<evidence type="ECO:0000256" key="13">
    <source>
        <dbReference type="RuleBase" id="RU362091"/>
    </source>
</evidence>
<feature type="transmembrane region" description="Helical" evidence="14">
    <location>
        <begin position="274"/>
        <end position="299"/>
    </location>
</feature>
<evidence type="ECO:0000256" key="7">
    <source>
        <dbReference type="ARBA" id="ARBA00022989"/>
    </source>
</evidence>
<feature type="transmembrane region" description="Helical" evidence="14">
    <location>
        <begin position="397"/>
        <end position="418"/>
    </location>
</feature>
<feature type="transmembrane region" description="Helical" evidence="14">
    <location>
        <begin position="372"/>
        <end position="391"/>
    </location>
</feature>
<feature type="transmembrane region" description="Helical" evidence="14">
    <location>
        <begin position="459"/>
        <end position="479"/>
    </location>
</feature>
<dbReference type="InterPro" id="IPR001734">
    <property type="entry name" value="Na/solute_symporter"/>
</dbReference>
<dbReference type="GO" id="GO:0006814">
    <property type="term" value="P:sodium ion transport"/>
    <property type="evidence" value="ECO:0007669"/>
    <property type="project" value="UniProtKB-KW"/>
</dbReference>
<accession>A0A8A0RKJ3</accession>
<dbReference type="Pfam" id="PF00474">
    <property type="entry name" value="SSF"/>
    <property type="match status" value="1"/>
</dbReference>
<evidence type="ECO:0000256" key="2">
    <source>
        <dbReference type="ARBA" id="ARBA00006434"/>
    </source>
</evidence>
<feature type="transmembrane region" description="Helical" evidence="14">
    <location>
        <begin position="229"/>
        <end position="253"/>
    </location>
</feature>
<reference evidence="15" key="1">
    <citation type="submission" date="2020-07" db="EMBL/GenBank/DDBJ databases">
        <title>Koleobacter methoxysyntrophicus gen. nov., sp. nov., a novel anaerobic bacterium isolated from deep subsurface oil field and proposal of Koleobacterales ord. nov. in the phylum Firmicutes.</title>
        <authorList>
            <person name="Sakamoto S."/>
            <person name="Tamaki H."/>
        </authorList>
    </citation>
    <scope>NUCLEOTIDE SEQUENCE</scope>
    <source>
        <strain evidence="15">NRmbB1</strain>
    </source>
</reference>
<evidence type="ECO:0000256" key="10">
    <source>
        <dbReference type="ARBA" id="ARBA00023136"/>
    </source>
</evidence>
<name>A0A8A0RKJ3_9FIRM</name>
<evidence type="ECO:0000256" key="14">
    <source>
        <dbReference type="SAM" id="Phobius"/>
    </source>
</evidence>
<dbReference type="AlphaFoldDB" id="A0A8A0RKJ3"/>
<keyword evidence="11" id="KW-0739">Sodium transport</keyword>
<feature type="transmembrane region" description="Helical" evidence="14">
    <location>
        <begin position="430"/>
        <end position="447"/>
    </location>
</feature>
<feature type="transmembrane region" description="Helical" evidence="14">
    <location>
        <begin position="186"/>
        <end position="209"/>
    </location>
</feature>
<evidence type="ECO:0000256" key="6">
    <source>
        <dbReference type="ARBA" id="ARBA00022847"/>
    </source>
</evidence>
<keyword evidence="7 14" id="KW-1133">Transmembrane helix</keyword>
<keyword evidence="10 14" id="KW-0472">Membrane</keyword>
<keyword evidence="8" id="KW-0915">Sodium</keyword>
<evidence type="ECO:0000256" key="4">
    <source>
        <dbReference type="ARBA" id="ARBA00022475"/>
    </source>
</evidence>
<feature type="transmembrane region" description="Helical" evidence="14">
    <location>
        <begin position="156"/>
        <end position="179"/>
    </location>
</feature>
<dbReference type="Proteomes" id="UP000662904">
    <property type="component" value="Chromosome"/>
</dbReference>
<dbReference type="InterPro" id="IPR038377">
    <property type="entry name" value="Na/Glc_symporter_sf"/>
</dbReference>
<feature type="transmembrane region" description="Helical" evidence="14">
    <location>
        <begin position="6"/>
        <end position="23"/>
    </location>
</feature>
<evidence type="ECO:0000256" key="8">
    <source>
        <dbReference type="ARBA" id="ARBA00023053"/>
    </source>
</evidence>
<evidence type="ECO:0000256" key="9">
    <source>
        <dbReference type="ARBA" id="ARBA00023065"/>
    </source>
</evidence>
<sequence length="495" mass="52162">MSTIVAISVLYLVITLGIGVWAMRHTKTSADFFIAGKKLGLFVMAMASFSAAISGWVFVGGPGLAYNIGMVALWFTFPTSISFAMAWYILGKRMRLLADAAGAMTVADAIYARYESKAASGLAGLATLVGIVLYMATQVLALGTIISFIFNISITAGVIIGMGVVVFYSIAGGILAGVYTDAFQGTIMAVASIVVFVMSLVVGGGMTNISRTIATTVFTGKDAALPQFIGPWGILTAMVGMSWFFCLSIGIVGQPHIVTKFYMIKDMRKMKWGPLMAAIPGMITGLLFMGVGLVIRYLVLKGEIPPLSNPDDAISIFLLNYTHPVIAGIVFAGITSAVMSTCDSFINIAAAAAVRDLPFAFGKKFSDKQELYYGRIAVLIISIFTVLAALGLGAQGIALLGAFGWGTFAAALAPALGIGLNWKRATKEGAVASIAIGLGLNVALEILKTLKIYTLPHGIYNGTFSLVVSIIVFILISYATSAPKLNEKMEAIMNA</sequence>
<comment type="catalytic activity">
    <reaction evidence="12">
        <text>L-proline(in) + Na(+)(in) = L-proline(out) + Na(+)(out)</text>
        <dbReference type="Rhea" id="RHEA:28967"/>
        <dbReference type="ChEBI" id="CHEBI:29101"/>
        <dbReference type="ChEBI" id="CHEBI:60039"/>
    </reaction>
</comment>
<evidence type="ECO:0000256" key="1">
    <source>
        <dbReference type="ARBA" id="ARBA00004651"/>
    </source>
</evidence>
<protein>
    <submittedName>
        <fullName evidence="15">Osmoregulated proline transporter OpuE</fullName>
    </submittedName>
</protein>
<dbReference type="PANTHER" id="PTHR48086">
    <property type="entry name" value="SODIUM/PROLINE SYMPORTER-RELATED"/>
    <property type="match status" value="1"/>
</dbReference>
<keyword evidence="16" id="KW-1185">Reference proteome</keyword>
<feature type="transmembrane region" description="Helical" evidence="14">
    <location>
        <begin position="122"/>
        <end position="150"/>
    </location>
</feature>
<dbReference type="Gene3D" id="1.20.1730.10">
    <property type="entry name" value="Sodium/glucose cotransporter"/>
    <property type="match status" value="1"/>
</dbReference>
<feature type="transmembrane region" description="Helical" evidence="14">
    <location>
        <begin position="325"/>
        <end position="351"/>
    </location>
</feature>
<keyword evidence="4" id="KW-1003">Cell membrane</keyword>
<gene>
    <name evidence="15" type="primary">opuE_1</name>
    <name evidence="15" type="ORF">H0A61_00369</name>
</gene>
<evidence type="ECO:0000313" key="16">
    <source>
        <dbReference type="Proteomes" id="UP000662904"/>
    </source>
</evidence>
<dbReference type="InterPro" id="IPR050277">
    <property type="entry name" value="Sodium:Solute_Symporter"/>
</dbReference>
<evidence type="ECO:0000256" key="5">
    <source>
        <dbReference type="ARBA" id="ARBA00022692"/>
    </source>
</evidence>
<keyword evidence="9" id="KW-0406">Ion transport</keyword>
<dbReference type="EMBL" id="CP059066">
    <property type="protein sequence ID" value="QSQ08049.1"/>
    <property type="molecule type" value="Genomic_DNA"/>
</dbReference>
<evidence type="ECO:0000313" key="15">
    <source>
        <dbReference type="EMBL" id="QSQ08049.1"/>
    </source>
</evidence>
<keyword evidence="6" id="KW-0769">Symport</keyword>
<dbReference type="RefSeq" id="WP_206708284.1">
    <property type="nucleotide sequence ID" value="NZ_CP059066.1"/>
</dbReference>
<comment type="similarity">
    <text evidence="2 13">Belongs to the sodium:solute symporter (SSF) (TC 2.A.21) family.</text>
</comment>
<proteinExistence type="inferred from homology"/>
<keyword evidence="3" id="KW-0813">Transport</keyword>
<evidence type="ECO:0000256" key="12">
    <source>
        <dbReference type="ARBA" id="ARBA00033708"/>
    </source>
</evidence>
<evidence type="ECO:0000256" key="3">
    <source>
        <dbReference type="ARBA" id="ARBA00022448"/>
    </source>
</evidence>
<dbReference type="GO" id="GO:0015293">
    <property type="term" value="F:symporter activity"/>
    <property type="evidence" value="ECO:0007669"/>
    <property type="project" value="UniProtKB-KW"/>
</dbReference>
<dbReference type="PANTHER" id="PTHR48086:SF3">
    <property type="entry name" value="SODIUM_PROLINE SYMPORTER"/>
    <property type="match status" value="1"/>
</dbReference>
<evidence type="ECO:0000256" key="11">
    <source>
        <dbReference type="ARBA" id="ARBA00023201"/>
    </source>
</evidence>
<dbReference type="KEGG" id="kme:H0A61_00369"/>
<keyword evidence="5 14" id="KW-0812">Transmembrane</keyword>
<dbReference type="GO" id="GO:0005886">
    <property type="term" value="C:plasma membrane"/>
    <property type="evidence" value="ECO:0007669"/>
    <property type="project" value="UniProtKB-SubCell"/>
</dbReference>
<feature type="transmembrane region" description="Helical" evidence="14">
    <location>
        <begin position="39"/>
        <end position="59"/>
    </location>
</feature>
<dbReference type="PROSITE" id="PS50283">
    <property type="entry name" value="NA_SOLUT_SYMP_3"/>
    <property type="match status" value="1"/>
</dbReference>
<organism evidence="15 16">
    <name type="scientific">Koleobacter methoxysyntrophicus</name>
    <dbReference type="NCBI Taxonomy" id="2751313"/>
    <lineage>
        <taxon>Bacteria</taxon>
        <taxon>Bacillati</taxon>
        <taxon>Bacillota</taxon>
        <taxon>Clostridia</taxon>
        <taxon>Koleobacterales</taxon>
        <taxon>Koleobacteraceae</taxon>
        <taxon>Koleobacter</taxon>
    </lineage>
</organism>
<feature type="transmembrane region" description="Helical" evidence="14">
    <location>
        <begin position="65"/>
        <end position="90"/>
    </location>
</feature>
<comment type="subcellular location">
    <subcellularLocation>
        <location evidence="1">Cell membrane</location>
        <topology evidence="1">Multi-pass membrane protein</topology>
    </subcellularLocation>
</comment>